<dbReference type="Proteomes" id="UP000499080">
    <property type="component" value="Unassembled WGS sequence"/>
</dbReference>
<dbReference type="EMBL" id="BGPR01061508">
    <property type="protein sequence ID" value="GBO37147.1"/>
    <property type="molecule type" value="Genomic_DNA"/>
</dbReference>
<dbReference type="InterPro" id="IPR027417">
    <property type="entry name" value="P-loop_NTPase"/>
</dbReference>
<dbReference type="GO" id="GO:0008146">
    <property type="term" value="F:sulfotransferase activity"/>
    <property type="evidence" value="ECO:0007669"/>
    <property type="project" value="InterPro"/>
</dbReference>
<dbReference type="SUPFAM" id="SSF52540">
    <property type="entry name" value="P-loop containing nucleoside triphosphate hydrolases"/>
    <property type="match status" value="1"/>
</dbReference>
<comment type="caution">
    <text evidence="3">The sequence shown here is derived from an EMBL/GenBank/DDBJ whole genome shotgun (WGS) entry which is preliminary data.</text>
</comment>
<protein>
    <recommendedName>
        <fullName evidence="2">Sulfotransferase domain-containing protein</fullName>
    </recommendedName>
</protein>
<keyword evidence="4" id="KW-1185">Reference proteome</keyword>
<dbReference type="Gene3D" id="3.40.50.300">
    <property type="entry name" value="P-loop containing nucleotide triphosphate hydrolases"/>
    <property type="match status" value="1"/>
</dbReference>
<dbReference type="OrthoDB" id="205623at2759"/>
<evidence type="ECO:0000313" key="3">
    <source>
        <dbReference type="EMBL" id="GBO37147.1"/>
    </source>
</evidence>
<evidence type="ECO:0000313" key="4">
    <source>
        <dbReference type="Proteomes" id="UP000499080"/>
    </source>
</evidence>
<evidence type="ECO:0000259" key="2">
    <source>
        <dbReference type="Pfam" id="PF00685"/>
    </source>
</evidence>
<feature type="region of interest" description="Disordered" evidence="1">
    <location>
        <begin position="69"/>
        <end position="89"/>
    </location>
</feature>
<accession>A0A4Y2WMF8</accession>
<dbReference type="InterPro" id="IPR000863">
    <property type="entry name" value="Sulfotransferase_dom"/>
</dbReference>
<reference evidence="3 4" key="1">
    <citation type="journal article" date="2019" name="Sci. Rep.">
        <title>Orb-weaving spider Araneus ventricosus genome elucidates the spidroin gene catalogue.</title>
        <authorList>
            <person name="Kono N."/>
            <person name="Nakamura H."/>
            <person name="Ohtoshi R."/>
            <person name="Moran D.A.P."/>
            <person name="Shinohara A."/>
            <person name="Yoshida Y."/>
            <person name="Fujiwara M."/>
            <person name="Mori M."/>
            <person name="Tomita M."/>
            <person name="Arakawa K."/>
        </authorList>
    </citation>
    <scope>NUCLEOTIDE SEQUENCE [LARGE SCALE GENOMIC DNA]</scope>
</reference>
<proteinExistence type="predicted"/>
<name>A0A4Y2WMF8_ARAVE</name>
<organism evidence="3 4">
    <name type="scientific">Araneus ventricosus</name>
    <name type="common">Orbweaver spider</name>
    <name type="synonym">Epeira ventricosa</name>
    <dbReference type="NCBI Taxonomy" id="182803"/>
    <lineage>
        <taxon>Eukaryota</taxon>
        <taxon>Metazoa</taxon>
        <taxon>Ecdysozoa</taxon>
        <taxon>Arthropoda</taxon>
        <taxon>Chelicerata</taxon>
        <taxon>Arachnida</taxon>
        <taxon>Araneae</taxon>
        <taxon>Araneomorphae</taxon>
        <taxon>Entelegynae</taxon>
        <taxon>Araneoidea</taxon>
        <taxon>Araneidae</taxon>
        <taxon>Araneus</taxon>
    </lineage>
</organism>
<dbReference type="Pfam" id="PF00685">
    <property type="entry name" value="Sulfotransfer_1"/>
    <property type="match status" value="1"/>
</dbReference>
<sequence length="89" mass="10391">MTHLNGWAENWNGLERRAPNGLDHSLRECPDLSVIGDWKNYFTEEQNRAFNKLYNEKMQGSGLEFIFDPEEIDTRNKDEGEVTTTNLEN</sequence>
<gene>
    <name evidence="3" type="ORF">AVEN_270915_1</name>
</gene>
<dbReference type="AlphaFoldDB" id="A0A4Y2WMF8"/>
<feature type="domain" description="Sulfotransferase" evidence="2">
    <location>
        <begin position="33"/>
        <end position="62"/>
    </location>
</feature>
<evidence type="ECO:0000256" key="1">
    <source>
        <dbReference type="SAM" id="MobiDB-lite"/>
    </source>
</evidence>